<dbReference type="InterPro" id="IPR007865">
    <property type="entry name" value="Aminopep_P_N"/>
</dbReference>
<gene>
    <name evidence="17" type="ORF">Fcan01_03666</name>
</gene>
<evidence type="ECO:0000256" key="7">
    <source>
        <dbReference type="ARBA" id="ARBA00023049"/>
    </source>
</evidence>
<proteinExistence type="inferred from homology"/>
<keyword evidence="7" id="KW-0482">Metalloprotease</keyword>
<dbReference type="AlphaFoldDB" id="A0A226EYW4"/>
<dbReference type="OrthoDB" id="10261878at2759"/>
<evidence type="ECO:0000259" key="16">
    <source>
        <dbReference type="SMART" id="SM01011"/>
    </source>
</evidence>
<dbReference type="InterPro" id="IPR000994">
    <property type="entry name" value="Pept_M24"/>
</dbReference>
<dbReference type="InterPro" id="IPR052433">
    <property type="entry name" value="X-Pro_dipept-like"/>
</dbReference>
<evidence type="ECO:0000256" key="10">
    <source>
        <dbReference type="ARBA" id="ARBA00044051"/>
    </source>
</evidence>
<keyword evidence="18" id="KW-1185">Reference proteome</keyword>
<dbReference type="OMA" id="EMIFLHH"/>
<organism evidence="17 18">
    <name type="scientific">Folsomia candida</name>
    <name type="common">Springtail</name>
    <dbReference type="NCBI Taxonomy" id="158441"/>
    <lineage>
        <taxon>Eukaryota</taxon>
        <taxon>Metazoa</taxon>
        <taxon>Ecdysozoa</taxon>
        <taxon>Arthropoda</taxon>
        <taxon>Hexapoda</taxon>
        <taxon>Collembola</taxon>
        <taxon>Entomobryomorpha</taxon>
        <taxon>Isotomoidea</taxon>
        <taxon>Isotomidae</taxon>
        <taxon>Proisotominae</taxon>
        <taxon>Folsomia</taxon>
    </lineage>
</organism>
<dbReference type="GO" id="GO:0102009">
    <property type="term" value="F:proline dipeptidase activity"/>
    <property type="evidence" value="ECO:0007669"/>
    <property type="project" value="UniProtKB-EC"/>
</dbReference>
<evidence type="ECO:0000256" key="11">
    <source>
        <dbReference type="ARBA" id="ARBA00044141"/>
    </source>
</evidence>
<evidence type="ECO:0000313" key="17">
    <source>
        <dbReference type="EMBL" id="OXA62719.1"/>
    </source>
</evidence>
<dbReference type="GO" id="GO:0030145">
    <property type="term" value="F:manganese ion binding"/>
    <property type="evidence" value="ECO:0007669"/>
    <property type="project" value="InterPro"/>
</dbReference>
<dbReference type="PANTHER" id="PTHR48480:SF2">
    <property type="entry name" value="PEPTIDASE D"/>
    <property type="match status" value="1"/>
</dbReference>
<feature type="domain" description="Aminopeptidase P N-terminal" evidence="16">
    <location>
        <begin position="18"/>
        <end position="155"/>
    </location>
</feature>
<dbReference type="SUPFAM" id="SSF55920">
    <property type="entry name" value="Creatinase/aminopeptidase"/>
    <property type="match status" value="1"/>
</dbReference>
<dbReference type="Proteomes" id="UP000198287">
    <property type="component" value="Unassembled WGS sequence"/>
</dbReference>
<evidence type="ECO:0000256" key="1">
    <source>
        <dbReference type="ARBA" id="ARBA00001936"/>
    </source>
</evidence>
<name>A0A226EYW4_FOLCA</name>
<evidence type="ECO:0000256" key="2">
    <source>
        <dbReference type="ARBA" id="ARBA00011738"/>
    </source>
</evidence>
<dbReference type="GO" id="GO:0070006">
    <property type="term" value="F:metalloaminopeptidase activity"/>
    <property type="evidence" value="ECO:0007669"/>
    <property type="project" value="InterPro"/>
</dbReference>
<dbReference type="PANTHER" id="PTHR48480">
    <property type="match status" value="1"/>
</dbReference>
<keyword evidence="8" id="KW-0464">Manganese</keyword>
<evidence type="ECO:0000256" key="3">
    <source>
        <dbReference type="ARBA" id="ARBA00022670"/>
    </source>
</evidence>
<comment type="subunit">
    <text evidence="2">Homodimer.</text>
</comment>
<evidence type="ECO:0000256" key="12">
    <source>
        <dbReference type="ARBA" id="ARBA00044252"/>
    </source>
</evidence>
<dbReference type="Gene3D" id="3.90.230.10">
    <property type="entry name" value="Creatinase/methionine aminopeptidase superfamily"/>
    <property type="match status" value="1"/>
</dbReference>
<evidence type="ECO:0000256" key="14">
    <source>
        <dbReference type="ARBA" id="ARBA00044351"/>
    </source>
</evidence>
<protein>
    <recommendedName>
        <fullName evidence="11">Xaa-Pro dipeptidase</fullName>
        <ecNumber evidence="10">3.4.13.9</ecNumber>
    </recommendedName>
    <alternativeName>
        <fullName evidence="14">Imidodipeptidase</fullName>
    </alternativeName>
    <alternativeName>
        <fullName evidence="12">Peptidase D</fullName>
    </alternativeName>
    <alternativeName>
        <fullName evidence="13">Proline dipeptidase</fullName>
    </alternativeName>
</protein>
<comment type="catalytic activity">
    <reaction evidence="15">
        <text>Xaa-L-Pro dipeptide + H2O = an L-alpha-amino acid + L-proline</text>
        <dbReference type="Rhea" id="RHEA:76407"/>
        <dbReference type="ChEBI" id="CHEBI:15377"/>
        <dbReference type="ChEBI" id="CHEBI:59869"/>
        <dbReference type="ChEBI" id="CHEBI:60039"/>
        <dbReference type="ChEBI" id="CHEBI:195196"/>
        <dbReference type="EC" id="3.4.13.9"/>
    </reaction>
</comment>
<evidence type="ECO:0000256" key="6">
    <source>
        <dbReference type="ARBA" id="ARBA00022997"/>
    </source>
</evidence>
<evidence type="ECO:0000256" key="15">
    <source>
        <dbReference type="ARBA" id="ARBA00048994"/>
    </source>
</evidence>
<keyword evidence="3" id="KW-0645">Protease</keyword>
<reference evidence="17 18" key="1">
    <citation type="submission" date="2015-12" db="EMBL/GenBank/DDBJ databases">
        <title>The genome of Folsomia candida.</title>
        <authorList>
            <person name="Faddeeva A."/>
            <person name="Derks M.F."/>
            <person name="Anvar Y."/>
            <person name="Smit S."/>
            <person name="Van Straalen N."/>
            <person name="Roelofs D."/>
        </authorList>
    </citation>
    <scope>NUCLEOTIDE SEQUENCE [LARGE SCALE GENOMIC DNA]</scope>
    <source>
        <strain evidence="17 18">VU population</strain>
        <tissue evidence="17">Whole body</tissue>
    </source>
</reference>
<evidence type="ECO:0000256" key="8">
    <source>
        <dbReference type="ARBA" id="ARBA00023211"/>
    </source>
</evidence>
<sequence>MSQLRSAYYSLGEHTLSVPAALFALNRQRLVERLQNNPKINRNSVVILQGGSDESRYCSDVGPVFRQESYFHWSFGVLEPDCFGCIGVGDGRSILFVPRLPDEYAVWMGKIPTLDDYKQRYDVDSVFYVDQVAEQLKNLKPHSLLTLNGTNSDSGKTCREAVFDGISEFKVESGLLHAEIAECRVIKTEMEMQVLRYVCDISAKAHVEVMKKIRSGMKEYQCEAIFTNYCYYNGGCRHSSYTCICGSGNNGSVLHYGHAGAPNDKTINDGDMCLFDMGGEYYCYTSDITCSFPSNGKFTREQKIVYNAVLEANQAVFKAIKPGVCWVDMHVLANRVMLTYLRDNGILQGDIDAMMKSEIKIDPMSVNPIRLIWQQHFNPTDWVILWGAMSTMWVDIWKDVLNDQRLR</sequence>
<dbReference type="Pfam" id="PF00557">
    <property type="entry name" value="Peptidase_M24"/>
    <property type="match status" value="1"/>
</dbReference>
<dbReference type="Pfam" id="PF05195">
    <property type="entry name" value="AMP_N"/>
    <property type="match status" value="1"/>
</dbReference>
<dbReference type="Gene3D" id="3.40.350.10">
    <property type="entry name" value="Creatinase/prolidase N-terminal domain"/>
    <property type="match status" value="1"/>
</dbReference>
<evidence type="ECO:0000256" key="9">
    <source>
        <dbReference type="ARBA" id="ARBA00043990"/>
    </source>
</evidence>
<dbReference type="GO" id="GO:0006508">
    <property type="term" value="P:proteolysis"/>
    <property type="evidence" value="ECO:0007669"/>
    <property type="project" value="UniProtKB-KW"/>
</dbReference>
<dbReference type="EMBL" id="LNIX01000001">
    <property type="protein sequence ID" value="OXA62719.1"/>
    <property type="molecule type" value="Genomic_DNA"/>
</dbReference>
<dbReference type="EC" id="3.4.13.9" evidence="10"/>
<evidence type="ECO:0000256" key="5">
    <source>
        <dbReference type="ARBA" id="ARBA00022801"/>
    </source>
</evidence>
<dbReference type="SUPFAM" id="SSF53092">
    <property type="entry name" value="Creatinase/prolidase N-terminal domain"/>
    <property type="match status" value="1"/>
</dbReference>
<dbReference type="InterPro" id="IPR029149">
    <property type="entry name" value="Creatin/AminoP/Spt16_N"/>
</dbReference>
<evidence type="ECO:0000256" key="13">
    <source>
        <dbReference type="ARBA" id="ARBA00044284"/>
    </source>
</evidence>
<keyword evidence="4" id="KW-0479">Metal-binding</keyword>
<keyword evidence="5" id="KW-0378">Hydrolase</keyword>
<dbReference type="STRING" id="158441.A0A226EYW4"/>
<keyword evidence="6" id="KW-0224">Dipeptidase</keyword>
<evidence type="ECO:0000256" key="4">
    <source>
        <dbReference type="ARBA" id="ARBA00022723"/>
    </source>
</evidence>
<accession>A0A226EYW4</accession>
<comment type="caution">
    <text evidence="17">The sequence shown here is derived from an EMBL/GenBank/DDBJ whole genome shotgun (WGS) entry which is preliminary data.</text>
</comment>
<dbReference type="InterPro" id="IPR036005">
    <property type="entry name" value="Creatinase/aminopeptidase-like"/>
</dbReference>
<comment type="cofactor">
    <cofactor evidence="1">
        <name>Mn(2+)</name>
        <dbReference type="ChEBI" id="CHEBI:29035"/>
    </cofactor>
</comment>
<comment type="similarity">
    <text evidence="9">Belongs to the peptidase M24B family. Eukaryotic-type prolidase subfamily.</text>
</comment>
<dbReference type="SMART" id="SM01011">
    <property type="entry name" value="AMP_N"/>
    <property type="match status" value="1"/>
</dbReference>
<evidence type="ECO:0000313" key="18">
    <source>
        <dbReference type="Proteomes" id="UP000198287"/>
    </source>
</evidence>